<dbReference type="Proteomes" id="UP000247515">
    <property type="component" value="Unassembled WGS sequence"/>
</dbReference>
<dbReference type="SUPFAM" id="SSF46894">
    <property type="entry name" value="C-terminal effector domain of the bipartite response regulators"/>
    <property type="match status" value="1"/>
</dbReference>
<dbReference type="InterPro" id="IPR036388">
    <property type="entry name" value="WH-like_DNA-bd_sf"/>
</dbReference>
<evidence type="ECO:0000313" key="5">
    <source>
        <dbReference type="Proteomes" id="UP000247515"/>
    </source>
</evidence>
<keyword evidence="5" id="KW-1185">Reference proteome</keyword>
<dbReference type="Gene3D" id="1.10.10.10">
    <property type="entry name" value="Winged helix-like DNA-binding domain superfamily/Winged helix DNA-binding domain"/>
    <property type="match status" value="1"/>
</dbReference>
<dbReference type="InterPro" id="IPR016032">
    <property type="entry name" value="Sig_transdc_resp-reg_C-effctor"/>
</dbReference>
<dbReference type="SMART" id="SM00862">
    <property type="entry name" value="Trans_reg_C"/>
    <property type="match status" value="1"/>
</dbReference>
<proteinExistence type="predicted"/>
<evidence type="ECO:0000313" key="4">
    <source>
        <dbReference type="EMBL" id="PXX06202.1"/>
    </source>
</evidence>
<evidence type="ECO:0000259" key="3">
    <source>
        <dbReference type="PROSITE" id="PS51755"/>
    </source>
</evidence>
<dbReference type="CDD" id="cd00383">
    <property type="entry name" value="trans_reg_C"/>
    <property type="match status" value="1"/>
</dbReference>
<dbReference type="EMBL" id="QJJV01000036">
    <property type="protein sequence ID" value="PXX06202.1"/>
    <property type="molecule type" value="Genomic_DNA"/>
</dbReference>
<reference evidence="4 5" key="1">
    <citation type="submission" date="2018-05" db="EMBL/GenBank/DDBJ databases">
        <title>Genomic Encyclopedia of Type Strains, Phase IV (KMG-V): Genome sequencing to study the core and pangenomes of soil and plant-associated prokaryotes.</title>
        <authorList>
            <person name="Whitman W."/>
        </authorList>
    </citation>
    <scope>NUCLEOTIDE SEQUENCE [LARGE SCALE GENOMIC DNA]</scope>
    <source>
        <strain evidence="4 5">SIr-6563</strain>
    </source>
</reference>
<dbReference type="Pfam" id="PF00486">
    <property type="entry name" value="Trans_reg_C"/>
    <property type="match status" value="1"/>
</dbReference>
<comment type="caution">
    <text evidence="4">The sequence shown here is derived from an EMBL/GenBank/DDBJ whole genome shotgun (WGS) entry which is preliminary data.</text>
</comment>
<gene>
    <name evidence="4" type="ORF">C7400_13634</name>
</gene>
<dbReference type="RefSeq" id="WP_181441114.1">
    <property type="nucleotide sequence ID" value="NZ_JBBBEG010000025.1"/>
</dbReference>
<keyword evidence="1 2" id="KW-0238">DNA-binding</keyword>
<dbReference type="PROSITE" id="PS51755">
    <property type="entry name" value="OMPR_PHOB"/>
    <property type="match status" value="1"/>
</dbReference>
<name>A0ABX5MGA1_9BURK</name>
<feature type="DNA-binding region" description="OmpR/PhoB-type" evidence="2">
    <location>
        <begin position="1"/>
        <end position="102"/>
    </location>
</feature>
<dbReference type="InterPro" id="IPR001867">
    <property type="entry name" value="OmpR/PhoB-type_DNA-bd"/>
</dbReference>
<accession>A0ABX5MGA1</accession>
<sequence length="204" mass="22823">MISFPPFQLDSDNKCLWKSTATGAMHRLTVAPRAFDMLEFLIQNAGRLVTHEGLLTALWPNQWVQPEVIKTHVRSIRSVLEDDARQPRFIETHRSRGYRFIADIVSSGPDRLVAPSPADTVVMSTSGAHVPGRLTLREIAALLEQIPDEPPAAWAMEDTHSADSLTVGRLPPRTHNLQTARLTVIVRFLRDDADMVVRHASVLH</sequence>
<evidence type="ECO:0000256" key="2">
    <source>
        <dbReference type="PROSITE-ProRule" id="PRU01091"/>
    </source>
</evidence>
<organism evidence="4 5">
    <name type="scientific">Paraburkholderia tropica</name>
    <dbReference type="NCBI Taxonomy" id="92647"/>
    <lineage>
        <taxon>Bacteria</taxon>
        <taxon>Pseudomonadati</taxon>
        <taxon>Pseudomonadota</taxon>
        <taxon>Betaproteobacteria</taxon>
        <taxon>Burkholderiales</taxon>
        <taxon>Burkholderiaceae</taxon>
        <taxon>Paraburkholderia</taxon>
    </lineage>
</organism>
<evidence type="ECO:0000256" key="1">
    <source>
        <dbReference type="ARBA" id="ARBA00023125"/>
    </source>
</evidence>
<feature type="domain" description="OmpR/PhoB-type" evidence="3">
    <location>
        <begin position="1"/>
        <end position="102"/>
    </location>
</feature>
<protein>
    <submittedName>
        <fullName evidence="4">Transcriptional regulator</fullName>
    </submittedName>
</protein>